<dbReference type="EMBL" id="JAWDIT010000001">
    <property type="protein sequence ID" value="MDU0344096.1"/>
    <property type="molecule type" value="Genomic_DNA"/>
</dbReference>
<organism evidence="3 4">
    <name type="scientific">Microbacterium phycohabitans</name>
    <dbReference type="NCBI Taxonomy" id="3075993"/>
    <lineage>
        <taxon>Bacteria</taxon>
        <taxon>Bacillati</taxon>
        <taxon>Actinomycetota</taxon>
        <taxon>Actinomycetes</taxon>
        <taxon>Micrococcales</taxon>
        <taxon>Microbacteriaceae</taxon>
        <taxon>Microbacterium</taxon>
    </lineage>
</organism>
<protein>
    <submittedName>
        <fullName evidence="3">DUF2510 domain-containing protein</fullName>
    </submittedName>
</protein>
<evidence type="ECO:0000259" key="2">
    <source>
        <dbReference type="PROSITE" id="PS50993"/>
    </source>
</evidence>
<name>A0ABU3SHG7_9MICO</name>
<keyword evidence="1" id="KW-0472">Membrane</keyword>
<gene>
    <name evidence="3" type="ORF">RWH44_00145</name>
</gene>
<keyword evidence="4" id="KW-1185">Reference proteome</keyword>
<dbReference type="RefSeq" id="WP_316003034.1">
    <property type="nucleotide sequence ID" value="NZ_JAWDIT010000001.1"/>
</dbReference>
<evidence type="ECO:0000256" key="1">
    <source>
        <dbReference type="SAM" id="Phobius"/>
    </source>
</evidence>
<keyword evidence="1" id="KW-0812">Transmembrane</keyword>
<comment type="caution">
    <text evidence="3">The sequence shown here is derived from an EMBL/GenBank/DDBJ whole genome shotgun (WGS) entry which is preliminary data.</text>
</comment>
<dbReference type="Proteomes" id="UP001261125">
    <property type="component" value="Unassembled WGS sequence"/>
</dbReference>
<proteinExistence type="predicted"/>
<accession>A0ABU3SHG7</accession>
<evidence type="ECO:0000313" key="4">
    <source>
        <dbReference type="Proteomes" id="UP001261125"/>
    </source>
</evidence>
<feature type="transmembrane region" description="Helical" evidence="1">
    <location>
        <begin position="87"/>
        <end position="112"/>
    </location>
</feature>
<feature type="domain" description="Nidogen G2 beta-barrel" evidence="2">
    <location>
        <begin position="162"/>
        <end position="232"/>
    </location>
</feature>
<dbReference type="InterPro" id="IPR006605">
    <property type="entry name" value="G2_nidogen/fibulin_G2F"/>
</dbReference>
<reference evidence="3 4" key="1">
    <citation type="submission" date="2023-09" db="EMBL/GenBank/DDBJ databases">
        <title>Microbacterium fusihabitans sp. nov., Microbacterium phycihabitans sp. nov., and Microbacterium cervinum sp. nov., isolated from dried seaweeds of beach.</title>
        <authorList>
            <person name="Lee S.D."/>
        </authorList>
    </citation>
    <scope>NUCLEOTIDE SEQUENCE [LARGE SCALE GENOMIC DNA]</scope>
    <source>
        <strain evidence="3 4">KSW2-29</strain>
    </source>
</reference>
<dbReference type="PROSITE" id="PS50993">
    <property type="entry name" value="NIDOGEN_G2"/>
    <property type="match status" value="1"/>
</dbReference>
<dbReference type="Pfam" id="PF10708">
    <property type="entry name" value="DUF2510"/>
    <property type="match status" value="1"/>
</dbReference>
<keyword evidence="1" id="KW-1133">Transmembrane helix</keyword>
<feature type="transmembrane region" description="Helical" evidence="1">
    <location>
        <begin position="133"/>
        <end position="160"/>
    </location>
</feature>
<evidence type="ECO:0000313" key="3">
    <source>
        <dbReference type="EMBL" id="MDU0344096.1"/>
    </source>
</evidence>
<sequence>MEGSTMSTPPGWYPEASSPTGQRYWDGATWTTHTTPAAPVTAPPPLPVTVSPSYDSVPLLEAPDGYTALTPNERKALPRNPLATTGMWLAIASGVISVTLLLQLGALVLSIIGLIRSRRIREVTGVAVGRTKAILGICISALATLWFFVVVVPAIATWFAPAPFDEAGTEQAILTWSNQQGLAFVNIDCPAAPSMNEGNTFTCVGGLEDGVQYAIEVNVKEAGYLTWQLARG</sequence>
<dbReference type="InterPro" id="IPR018929">
    <property type="entry name" value="DUF2510"/>
</dbReference>